<dbReference type="OrthoDB" id="9815222at2"/>
<sequence>MPTGNEAVEARVRTATEAGFRGQLLARGQSRSLIWRDGQLPPDAPNFSPQLSYDLQSYGYGLLDMGLRLLDGDGDAAVARSAFEQSAEALESLVVHGPDTPDRDFHRFVAAAAYHLGRFSARAYSTLRTSIDEANLSRAERCVALLMLRDLDRAQQEILDWRREGLADDGRLVELLASDTAVGQIKETPDDDDGEDDDVTVDVVDLALTDNLLGALATAFLALERGDAGLMQEAVAGVDLGRDEAGEMNMVPQWWCHRLTAHLLRDLWDSSFHERLPISPDTLEGSEEWAELRHLFIASAFRRSRAEIELWPSQLEAVDQAINGSGNMVVSLPTSAGKTRVAELCILRALAKGQRVFFVTPLRALSAQTEVSLQKTLAPLGKTVSSLYGSIGVSETDTDFFGDRDVIVATPEKLDFALRNDPSLLDDVGLVVLDEGHMIGLGEREIRYEVQIQRLLRRDDAKDRRIVCLSAVLPDGDQLDDFCNWLTNDADDGLVRKNWRPTRLRYGEILWRGTHARLNARVGDEKPWVENYITGFIPKGRKTLFPRDQRELCLATAWRLVEDGQTALIFCPLRKSVQPFAEAIVKLHRQGGLKSVFKGDESVLSTALAIGAEWLGADHALLKCLKLGVAIHHGALPTPYRKEVERLLREGVLPVTISSPTLAQGLNLSASAVIFHGLERNRKDLTSSEFRNIVGRAGRAYVDVEGLVLCPLFDKQTSGKAKWDALLANQAGHEMESGLLRLTITLLRRMSAKIGDPKLGKLAEYALNNAAAWDFVRLPTEKAAEAEDAGTEWKRHLASLDTAILSLLSDGEVADADLAKTLDDVLSSSLFHRRVMRRKLAHHKVFQSVLLGRAKVIWANSTPLQRKGYFLSGVGFATGKALDANAERLNELLVAANGAILNKEDDAAVKAITRFAEIVFGISPFTPDNLPGNWRAILDAWLRGNALQSLAADDQETILRFVEQGLVYHLPWAMEAVRVRRIANEEKLELTEGLSDMTLADLDMGRAVAAVETGSLDVRAALLMRTGFSSRSAAIKIISDMKPDFDSTQGLRAWLRGPEVRKATRDESFPTPETHGLWLEYLQGFVRTSRARWSSETEICGVSWSGDEPDVDTPLRVIEDVDGSTIVTDAEFRTLGTIDRPLNSDRCGLVIASAVGEGEIAVEYLGPDVLWAEE</sequence>
<dbReference type="GO" id="GO:0005524">
    <property type="term" value="F:ATP binding"/>
    <property type="evidence" value="ECO:0007669"/>
    <property type="project" value="UniProtKB-KW"/>
</dbReference>
<dbReference type="GO" id="GO:0003676">
    <property type="term" value="F:nucleic acid binding"/>
    <property type="evidence" value="ECO:0007669"/>
    <property type="project" value="InterPro"/>
</dbReference>
<dbReference type="SMART" id="SM00487">
    <property type="entry name" value="DEXDc"/>
    <property type="match status" value="1"/>
</dbReference>
<evidence type="ECO:0000256" key="1">
    <source>
        <dbReference type="ARBA" id="ARBA00022741"/>
    </source>
</evidence>
<dbReference type="SMART" id="SM00490">
    <property type="entry name" value="HELICc"/>
    <property type="match status" value="1"/>
</dbReference>
<dbReference type="RefSeq" id="WP_069908455.1">
    <property type="nucleotide sequence ID" value="NZ_LAJE02000073.1"/>
</dbReference>
<dbReference type="Gene3D" id="3.40.50.300">
    <property type="entry name" value="P-loop containing nucleotide triphosphate hydrolases"/>
    <property type="match status" value="2"/>
</dbReference>
<keyword evidence="3 6" id="KW-0347">Helicase</keyword>
<dbReference type="InterPro" id="IPR011545">
    <property type="entry name" value="DEAD/DEAH_box_helicase_dom"/>
</dbReference>
<dbReference type="CDD" id="cd17921">
    <property type="entry name" value="DEXHc_Ski2"/>
    <property type="match status" value="1"/>
</dbReference>
<dbReference type="InterPro" id="IPR001650">
    <property type="entry name" value="Helicase_C-like"/>
</dbReference>
<dbReference type="Pfam" id="PF00271">
    <property type="entry name" value="Helicase_C"/>
    <property type="match status" value="1"/>
</dbReference>
<dbReference type="PANTHER" id="PTHR47961:SF6">
    <property type="entry name" value="DNA-DIRECTED DNA POLYMERASE"/>
    <property type="match status" value="1"/>
</dbReference>
<dbReference type="PROSITE" id="PS51192">
    <property type="entry name" value="HELICASE_ATP_BIND_1"/>
    <property type="match status" value="1"/>
</dbReference>
<name>A0A1E5XUX6_9HYPH</name>
<dbReference type="SUPFAM" id="SSF52540">
    <property type="entry name" value="P-loop containing nucleoside triphosphate hydrolases"/>
    <property type="match status" value="1"/>
</dbReference>
<organism evidence="6 7">
    <name type="scientific">Devosia insulae DS-56</name>
    <dbReference type="NCBI Taxonomy" id="1116389"/>
    <lineage>
        <taxon>Bacteria</taxon>
        <taxon>Pseudomonadati</taxon>
        <taxon>Pseudomonadota</taxon>
        <taxon>Alphaproteobacteria</taxon>
        <taxon>Hyphomicrobiales</taxon>
        <taxon>Devosiaceae</taxon>
        <taxon>Devosia</taxon>
    </lineage>
</organism>
<dbReference type="AlphaFoldDB" id="A0A1E5XUX6"/>
<dbReference type="GO" id="GO:0016787">
    <property type="term" value="F:hydrolase activity"/>
    <property type="evidence" value="ECO:0007669"/>
    <property type="project" value="UniProtKB-KW"/>
</dbReference>
<dbReference type="InterPro" id="IPR027417">
    <property type="entry name" value="P-loop_NTPase"/>
</dbReference>
<keyword evidence="1" id="KW-0547">Nucleotide-binding</keyword>
<dbReference type="Proteomes" id="UP000095463">
    <property type="component" value="Unassembled WGS sequence"/>
</dbReference>
<evidence type="ECO:0000259" key="5">
    <source>
        <dbReference type="PROSITE" id="PS51192"/>
    </source>
</evidence>
<evidence type="ECO:0000313" key="6">
    <source>
        <dbReference type="EMBL" id="OEO32398.1"/>
    </source>
</evidence>
<dbReference type="InterPro" id="IPR014001">
    <property type="entry name" value="Helicase_ATP-bd"/>
</dbReference>
<keyword evidence="4" id="KW-0067">ATP-binding</keyword>
<protein>
    <submittedName>
        <fullName evidence="6">DEAD/DEAH box helicase</fullName>
    </submittedName>
</protein>
<dbReference type="PANTHER" id="PTHR47961">
    <property type="entry name" value="DNA POLYMERASE THETA, PUTATIVE (AFU_ORTHOLOGUE AFUA_1G05260)-RELATED"/>
    <property type="match status" value="1"/>
</dbReference>
<keyword evidence="7" id="KW-1185">Reference proteome</keyword>
<dbReference type="Pfam" id="PF00270">
    <property type="entry name" value="DEAD"/>
    <property type="match status" value="1"/>
</dbReference>
<feature type="domain" description="Helicase ATP-binding" evidence="5">
    <location>
        <begin position="319"/>
        <end position="491"/>
    </location>
</feature>
<comment type="caution">
    <text evidence="6">The sequence shown here is derived from an EMBL/GenBank/DDBJ whole genome shotgun (WGS) entry which is preliminary data.</text>
</comment>
<dbReference type="EMBL" id="LAJE02000073">
    <property type="protein sequence ID" value="OEO32398.1"/>
    <property type="molecule type" value="Genomic_DNA"/>
</dbReference>
<evidence type="ECO:0000256" key="4">
    <source>
        <dbReference type="ARBA" id="ARBA00022840"/>
    </source>
</evidence>
<evidence type="ECO:0000256" key="3">
    <source>
        <dbReference type="ARBA" id="ARBA00022806"/>
    </source>
</evidence>
<evidence type="ECO:0000256" key="2">
    <source>
        <dbReference type="ARBA" id="ARBA00022801"/>
    </source>
</evidence>
<proteinExistence type="predicted"/>
<dbReference type="GO" id="GO:0004386">
    <property type="term" value="F:helicase activity"/>
    <property type="evidence" value="ECO:0007669"/>
    <property type="project" value="UniProtKB-KW"/>
</dbReference>
<dbReference type="InterPro" id="IPR050474">
    <property type="entry name" value="Hel308_SKI2-like"/>
</dbReference>
<accession>A0A1E5XUX6</accession>
<reference evidence="6 7" key="1">
    <citation type="journal article" date="2015" name="Genome Announc.">
        <title>Genome Assemblies of Three Soil-Associated Devosia species: D. insulae, D. limi, and D. soli.</title>
        <authorList>
            <person name="Hassan Y.I."/>
            <person name="Lepp D."/>
            <person name="Zhou T."/>
        </authorList>
    </citation>
    <scope>NUCLEOTIDE SEQUENCE [LARGE SCALE GENOMIC DNA]</scope>
    <source>
        <strain evidence="6 7">DS-56</strain>
    </source>
</reference>
<evidence type="ECO:0000313" key="7">
    <source>
        <dbReference type="Proteomes" id="UP000095463"/>
    </source>
</evidence>
<keyword evidence="2" id="KW-0378">Hydrolase</keyword>
<gene>
    <name evidence="6" type="ORF">VW23_011815</name>
</gene>